<evidence type="ECO:0000313" key="5">
    <source>
        <dbReference type="Proteomes" id="UP000292859"/>
    </source>
</evidence>
<keyword evidence="5" id="KW-1185">Reference proteome</keyword>
<name>A0A238UUE8_9RHOB</name>
<feature type="domain" description="Heme NO-binding" evidence="1">
    <location>
        <begin position="31"/>
        <end position="134"/>
    </location>
</feature>
<evidence type="ECO:0000313" key="4">
    <source>
        <dbReference type="Proteomes" id="UP000198409"/>
    </source>
</evidence>
<reference evidence="4" key="1">
    <citation type="submission" date="2017-06" db="EMBL/GenBank/DDBJ databases">
        <authorList>
            <person name="Varghese N."/>
            <person name="Submissions S."/>
        </authorList>
    </citation>
    <scope>NUCLEOTIDE SEQUENCE [LARGE SCALE GENOMIC DNA]</scope>
    <source>
        <strain evidence="4">DSM 26170</strain>
    </source>
</reference>
<dbReference type="AlphaFoldDB" id="A0A238UUE8"/>
<dbReference type="Proteomes" id="UP000292859">
    <property type="component" value="Unassembled WGS sequence"/>
</dbReference>
<dbReference type="EMBL" id="FZNM01000001">
    <property type="protein sequence ID" value="SNR25668.1"/>
    <property type="molecule type" value="Genomic_DNA"/>
</dbReference>
<dbReference type="GO" id="GO:0020037">
    <property type="term" value="F:heme binding"/>
    <property type="evidence" value="ECO:0007669"/>
    <property type="project" value="InterPro"/>
</dbReference>
<proteinExistence type="predicted"/>
<gene>
    <name evidence="3" type="ORF">EYF88_00955</name>
    <name evidence="2" type="ORF">SAMN06265378_101430</name>
</gene>
<dbReference type="EMBL" id="SIRL01000001">
    <property type="protein sequence ID" value="TBN52806.1"/>
    <property type="molecule type" value="Genomic_DNA"/>
</dbReference>
<evidence type="ECO:0000313" key="3">
    <source>
        <dbReference type="EMBL" id="TBN52806.1"/>
    </source>
</evidence>
<dbReference type="InterPro" id="IPR038158">
    <property type="entry name" value="H-NOX_domain_sf"/>
</dbReference>
<dbReference type="InterPro" id="IPR024096">
    <property type="entry name" value="NO_sig/Golgi_transp_ligand-bd"/>
</dbReference>
<dbReference type="Pfam" id="PF07700">
    <property type="entry name" value="HNOB"/>
    <property type="match status" value="1"/>
</dbReference>
<dbReference type="SUPFAM" id="SSF111126">
    <property type="entry name" value="Ligand-binding domain in the NO signalling and Golgi transport"/>
    <property type="match status" value="1"/>
</dbReference>
<evidence type="ECO:0000313" key="2">
    <source>
        <dbReference type="EMBL" id="SNR25668.1"/>
    </source>
</evidence>
<dbReference type="InterPro" id="IPR011644">
    <property type="entry name" value="Heme_NO-bd"/>
</dbReference>
<dbReference type="Gene3D" id="3.90.1520.10">
    <property type="entry name" value="H-NOX domain"/>
    <property type="match status" value="1"/>
</dbReference>
<organism evidence="2 4">
    <name type="scientific">Paracoccus sediminis</name>
    <dbReference type="NCBI Taxonomy" id="1214787"/>
    <lineage>
        <taxon>Bacteria</taxon>
        <taxon>Pseudomonadati</taxon>
        <taxon>Pseudomonadota</taxon>
        <taxon>Alphaproteobacteria</taxon>
        <taxon>Rhodobacterales</taxon>
        <taxon>Paracoccaceae</taxon>
        <taxon>Paracoccus</taxon>
    </lineage>
</organism>
<protein>
    <submittedName>
        <fullName evidence="2">Haem-NO-binding</fullName>
    </submittedName>
</protein>
<sequence length="171" mass="19110">MDDLVSRAIEKFLREEPTLGWVEAGLLPPGQMLHEAALRSGKPFDELVEDLGAWMVRQDEIWRLLRFCGQDFLDFLLRLDELPERIRLISDDVNLPQIALSRSHDGLLWVTVSDGPPGWTAFLSGLLRAMADDYGALCVITRTADGICIDVPDSAFAEARTFRLSPRASLG</sequence>
<evidence type="ECO:0000259" key="1">
    <source>
        <dbReference type="Pfam" id="PF07700"/>
    </source>
</evidence>
<reference evidence="2" key="2">
    <citation type="submission" date="2017-06" db="EMBL/GenBank/DDBJ databases">
        <authorList>
            <person name="Kim H.J."/>
            <person name="Triplett B.A."/>
        </authorList>
    </citation>
    <scope>NUCLEOTIDE SEQUENCE [LARGE SCALE GENOMIC DNA]</scope>
    <source>
        <strain evidence="2">DSM 26170</strain>
    </source>
</reference>
<dbReference type="OrthoDB" id="981203at2"/>
<dbReference type="Proteomes" id="UP000198409">
    <property type="component" value="Unassembled WGS sequence"/>
</dbReference>
<reference evidence="3 5" key="3">
    <citation type="submission" date="2019-02" db="EMBL/GenBank/DDBJ databases">
        <authorList>
            <person name="Zhang G."/>
        </authorList>
    </citation>
    <scope>NUCLEOTIDE SEQUENCE [LARGE SCALE GENOMIC DNA]</scope>
    <source>
        <strain evidence="3 5">CMB17</strain>
    </source>
</reference>
<accession>A0A238UUE8</accession>
<dbReference type="RefSeq" id="WP_089386518.1">
    <property type="nucleotide sequence ID" value="NZ_FZNM01000001.1"/>
</dbReference>